<dbReference type="AlphaFoldDB" id="A0A402BKH7"/>
<protein>
    <recommendedName>
        <fullName evidence="3">N-acetyltransferase domain-containing protein</fullName>
    </recommendedName>
</protein>
<dbReference type="InterPro" id="IPR050680">
    <property type="entry name" value="YpeA/RimI_acetyltransf"/>
</dbReference>
<dbReference type="SUPFAM" id="SSF55729">
    <property type="entry name" value="Acyl-CoA N-acyltransferases (Nat)"/>
    <property type="match status" value="2"/>
</dbReference>
<feature type="domain" description="N-acetyltransferase" evidence="3">
    <location>
        <begin position="179"/>
        <end position="318"/>
    </location>
</feature>
<keyword evidence="5" id="KW-1185">Reference proteome</keyword>
<evidence type="ECO:0000256" key="1">
    <source>
        <dbReference type="ARBA" id="ARBA00022679"/>
    </source>
</evidence>
<sequence>MDILSTSGFSMRPALMENAAELSALIALRDKTEYPPELDYEPDYTVDDIEAEWRGMNLAADSRVVFAPDGRLVGYLGVTMNFVDAERKQQYAGIQSFSGVHPAFVGRGIGSALLDFAHHWFQQCYAMDVLSMTTWINPRNERARRLLTKQDFSPDQHSVVEMKVKLGQMPQLVLWPAGISVRTFQPGQDDGLVKATIEEAFERPFNHWDQVYTNHANFDPTCWHLAWEADQLVGVLIGAQQPALGWIDQLGVRPAWRKRGIGQTLLQHAIRDFYQRGLRTVALSVSLNNQHGALRLYERAGMQIGSQIDRYSTRSTSK</sequence>
<dbReference type="Proteomes" id="UP000287171">
    <property type="component" value="Unassembled WGS sequence"/>
</dbReference>
<evidence type="ECO:0000256" key="2">
    <source>
        <dbReference type="ARBA" id="ARBA00023315"/>
    </source>
</evidence>
<dbReference type="GO" id="GO:0016747">
    <property type="term" value="F:acyltransferase activity, transferring groups other than amino-acyl groups"/>
    <property type="evidence" value="ECO:0007669"/>
    <property type="project" value="InterPro"/>
</dbReference>
<dbReference type="CDD" id="cd04301">
    <property type="entry name" value="NAT_SF"/>
    <property type="match status" value="2"/>
</dbReference>
<dbReference type="InterPro" id="IPR000182">
    <property type="entry name" value="GNAT_dom"/>
</dbReference>
<dbReference type="Pfam" id="PF00583">
    <property type="entry name" value="Acetyltransf_1"/>
    <property type="match status" value="2"/>
</dbReference>
<dbReference type="PROSITE" id="PS51186">
    <property type="entry name" value="GNAT"/>
    <property type="match status" value="2"/>
</dbReference>
<feature type="domain" description="N-acetyltransferase" evidence="3">
    <location>
        <begin position="9"/>
        <end position="167"/>
    </location>
</feature>
<name>A0A402BKH7_9CHLR</name>
<gene>
    <name evidence="4" type="ORF">KDA_73390</name>
</gene>
<accession>A0A402BKH7</accession>
<dbReference type="PANTHER" id="PTHR43420">
    <property type="entry name" value="ACETYLTRANSFERASE"/>
    <property type="match status" value="1"/>
</dbReference>
<evidence type="ECO:0000259" key="3">
    <source>
        <dbReference type="PROSITE" id="PS51186"/>
    </source>
</evidence>
<organism evidence="4 5">
    <name type="scientific">Dictyobacter alpinus</name>
    <dbReference type="NCBI Taxonomy" id="2014873"/>
    <lineage>
        <taxon>Bacteria</taxon>
        <taxon>Bacillati</taxon>
        <taxon>Chloroflexota</taxon>
        <taxon>Ktedonobacteria</taxon>
        <taxon>Ktedonobacterales</taxon>
        <taxon>Dictyobacteraceae</taxon>
        <taxon>Dictyobacter</taxon>
    </lineage>
</organism>
<dbReference type="EMBL" id="BIFT01000002">
    <property type="protein sequence ID" value="GCE31855.1"/>
    <property type="molecule type" value="Genomic_DNA"/>
</dbReference>
<keyword evidence="1" id="KW-0808">Transferase</keyword>
<reference evidence="5" key="1">
    <citation type="submission" date="2018-12" db="EMBL/GenBank/DDBJ databases">
        <title>Tengunoibacter tsumagoiensis gen. nov., sp. nov., Dictyobacter kobayashii sp. nov., D. alpinus sp. nov., and D. joshuensis sp. nov. and description of Dictyobacteraceae fam. nov. within the order Ktedonobacterales isolated from Tengu-no-mugimeshi.</title>
        <authorList>
            <person name="Wang C.M."/>
            <person name="Zheng Y."/>
            <person name="Sakai Y."/>
            <person name="Toyoda A."/>
            <person name="Minakuchi Y."/>
            <person name="Abe K."/>
            <person name="Yokota A."/>
            <person name="Yabe S."/>
        </authorList>
    </citation>
    <scope>NUCLEOTIDE SEQUENCE [LARGE SCALE GENOMIC DNA]</scope>
    <source>
        <strain evidence="5">Uno16</strain>
    </source>
</reference>
<dbReference type="InterPro" id="IPR016181">
    <property type="entry name" value="Acyl_CoA_acyltransferase"/>
</dbReference>
<evidence type="ECO:0000313" key="4">
    <source>
        <dbReference type="EMBL" id="GCE31855.1"/>
    </source>
</evidence>
<proteinExistence type="predicted"/>
<dbReference type="Gene3D" id="3.40.630.30">
    <property type="match status" value="1"/>
</dbReference>
<evidence type="ECO:0000313" key="5">
    <source>
        <dbReference type="Proteomes" id="UP000287171"/>
    </source>
</evidence>
<keyword evidence="2" id="KW-0012">Acyltransferase</keyword>
<comment type="caution">
    <text evidence="4">The sequence shown here is derived from an EMBL/GenBank/DDBJ whole genome shotgun (WGS) entry which is preliminary data.</text>
</comment>
<dbReference type="RefSeq" id="WP_161982697.1">
    <property type="nucleotide sequence ID" value="NZ_BIFT01000002.1"/>
</dbReference>